<accession>A0A5C7AA21</accession>
<dbReference type="Pfam" id="PF18962">
    <property type="entry name" value="Por_Secre_tail"/>
    <property type="match status" value="1"/>
</dbReference>
<feature type="domain" description="Secretion system C-terminal sorting" evidence="2">
    <location>
        <begin position="453"/>
        <end position="529"/>
    </location>
</feature>
<evidence type="ECO:0000313" key="4">
    <source>
        <dbReference type="Proteomes" id="UP000321734"/>
    </source>
</evidence>
<sequence length="530" mass="56662">GKDVTINAGDKVTLSATGAKYFKWSTGDKTSTTTVRPTATTTYSVRGTNDDGCEGTDTVTVIVKKEESAGITADAGVEQTICEGSSVTLSATGGSTYLWSTGDKTQTITVVPEKTTKYTVTAYDSTGKKSDSDEVSVRVNPYAKVNAGKNVTINAGEEVTLSATGAKYFMWSNGVKESSITVQPTVTTTYSVRGKNDDECEGRDKVTVTVLNNDRAVADAGSDHTICEGSTITLNAEGGDSYLWSTGETTSTIVVNPTTTSKYSVTAYVGETEDTDDVIVYVDSKPNVNITNGTETSILKGEFITLSATGAKTYKWSNGSTDPNIAVSPESTKSYSVIGSVDKCSATKSITVNVYDKVVANAGKDVTICKNETTILTAKGPENSNYLWSTGETTKSIIVEPKVDTEYSVMVYHDLDTDTDSVMVKVEDCKTSPDIIDPTTDIIEGSTELKLSIYPNPTHGLVHINISGLTNLSSIHLYDISGKSLYNETINNGQTKSYVKKLNLSDYAAGIYLLQLVDNQRVITKKIVVR</sequence>
<evidence type="ECO:0000256" key="1">
    <source>
        <dbReference type="ARBA" id="ARBA00022729"/>
    </source>
</evidence>
<feature type="non-terminal residue" evidence="3">
    <location>
        <position position="1"/>
    </location>
</feature>
<keyword evidence="4" id="KW-1185">Reference proteome</keyword>
<name>A0A5C7AA21_9FLAO</name>
<reference evidence="3 4" key="1">
    <citation type="submission" date="2019-08" db="EMBL/GenBank/DDBJ databases">
        <title>Genome sequence of Gelidibacter salicanalis IC162T.</title>
        <authorList>
            <person name="Bowman J.P."/>
        </authorList>
    </citation>
    <scope>NUCLEOTIDE SEQUENCE [LARGE SCALE GENOMIC DNA]</scope>
    <source>
        <strain evidence="3 4">IC162</strain>
    </source>
</reference>
<keyword evidence="1" id="KW-0732">Signal</keyword>
<dbReference type="EMBL" id="VORX01000010">
    <property type="protein sequence ID" value="TXE05610.1"/>
    <property type="molecule type" value="Genomic_DNA"/>
</dbReference>
<dbReference type="OrthoDB" id="9765926at2"/>
<dbReference type="NCBIfam" id="TIGR04183">
    <property type="entry name" value="Por_Secre_tail"/>
    <property type="match status" value="1"/>
</dbReference>
<proteinExistence type="predicted"/>
<evidence type="ECO:0000313" key="3">
    <source>
        <dbReference type="EMBL" id="TXE05610.1"/>
    </source>
</evidence>
<dbReference type="Proteomes" id="UP000321734">
    <property type="component" value="Unassembled WGS sequence"/>
</dbReference>
<dbReference type="RefSeq" id="WP_146894126.1">
    <property type="nucleotide sequence ID" value="NZ_VORX01000010.1"/>
</dbReference>
<gene>
    <name evidence="3" type="ORF">ES711_14995</name>
</gene>
<comment type="caution">
    <text evidence="3">The sequence shown here is derived from an EMBL/GenBank/DDBJ whole genome shotgun (WGS) entry which is preliminary data.</text>
</comment>
<evidence type="ECO:0000259" key="2">
    <source>
        <dbReference type="Pfam" id="PF18962"/>
    </source>
</evidence>
<dbReference type="AlphaFoldDB" id="A0A5C7AA21"/>
<dbReference type="InterPro" id="IPR026444">
    <property type="entry name" value="Secre_tail"/>
</dbReference>
<organism evidence="3 4">
    <name type="scientific">Gelidibacter salicanalis</name>
    <dbReference type="NCBI Taxonomy" id="291193"/>
    <lineage>
        <taxon>Bacteria</taxon>
        <taxon>Pseudomonadati</taxon>
        <taxon>Bacteroidota</taxon>
        <taxon>Flavobacteriia</taxon>
        <taxon>Flavobacteriales</taxon>
        <taxon>Flavobacteriaceae</taxon>
        <taxon>Gelidibacter</taxon>
    </lineage>
</organism>
<protein>
    <submittedName>
        <fullName evidence="3">T9SS type A sorting domain-containing protein</fullName>
    </submittedName>
</protein>